<dbReference type="GeneID" id="107778771"/>
<dbReference type="KEGG" id="nta:107778771"/>
<dbReference type="STRING" id="4097.A0A1S3YQR6"/>
<dbReference type="RefSeq" id="XP_016454559.1">
    <property type="nucleotide sequence ID" value="XM_016599073.1"/>
</dbReference>
<dbReference type="RefSeq" id="XP_016454559.2">
    <property type="nucleotide sequence ID" value="XM_016599073.2"/>
</dbReference>
<dbReference type="PaxDb" id="4097-A0A1S3YQR6"/>
<dbReference type="OrthoDB" id="1937743at2759"/>
<name>A0A1S3YQR6_TOBAC</name>
<reference evidence="1" key="1">
    <citation type="journal article" date="2014" name="Nat. Commun.">
        <title>The tobacco genome sequence and its comparison with those of tomato and potato.</title>
        <authorList>
            <person name="Sierro N."/>
            <person name="Battey J.N."/>
            <person name="Ouadi S."/>
            <person name="Bakaher N."/>
            <person name="Bovet L."/>
            <person name="Willig A."/>
            <person name="Goepfert S."/>
            <person name="Peitsch M.C."/>
            <person name="Ivanov N.V."/>
        </authorList>
    </citation>
    <scope>NUCLEOTIDE SEQUENCE [LARGE SCALE GENOMIC DNA]</scope>
</reference>
<proteinExistence type="predicted"/>
<keyword evidence="1" id="KW-1185">Reference proteome</keyword>
<dbReference type="Proteomes" id="UP000790787">
    <property type="component" value="Chromosome 9"/>
</dbReference>
<protein>
    <submittedName>
        <fullName evidence="2">Uncharacterized protein LOC107778771</fullName>
    </submittedName>
</protein>
<accession>A0A1S3YQR6</accession>
<organism evidence="1 2">
    <name type="scientific">Nicotiana tabacum</name>
    <name type="common">Common tobacco</name>
    <dbReference type="NCBI Taxonomy" id="4097"/>
    <lineage>
        <taxon>Eukaryota</taxon>
        <taxon>Viridiplantae</taxon>
        <taxon>Streptophyta</taxon>
        <taxon>Embryophyta</taxon>
        <taxon>Tracheophyta</taxon>
        <taxon>Spermatophyta</taxon>
        <taxon>Magnoliopsida</taxon>
        <taxon>eudicotyledons</taxon>
        <taxon>Gunneridae</taxon>
        <taxon>Pentapetalae</taxon>
        <taxon>asterids</taxon>
        <taxon>lamiids</taxon>
        <taxon>Solanales</taxon>
        <taxon>Solanaceae</taxon>
        <taxon>Nicotianoideae</taxon>
        <taxon>Nicotianeae</taxon>
        <taxon>Nicotiana</taxon>
    </lineage>
</organism>
<dbReference type="AlphaFoldDB" id="A0A1S3YQR6"/>
<dbReference type="OMA" id="SHYQFLE"/>
<evidence type="ECO:0000313" key="1">
    <source>
        <dbReference type="Proteomes" id="UP000790787"/>
    </source>
</evidence>
<reference evidence="2" key="2">
    <citation type="submission" date="2025-08" db="UniProtKB">
        <authorList>
            <consortium name="RefSeq"/>
        </authorList>
    </citation>
    <scope>IDENTIFICATION</scope>
    <source>
        <tissue evidence="2">Leaf</tissue>
    </source>
</reference>
<dbReference type="PANTHER" id="PTHR35510:SF1">
    <property type="entry name" value="DBH-LIKE MONOOXYGENASE"/>
    <property type="match status" value="1"/>
</dbReference>
<evidence type="ECO:0000313" key="2">
    <source>
        <dbReference type="RefSeq" id="XP_016454559.2"/>
    </source>
</evidence>
<sequence length="239" mass="26473">MENYYTLKMKRKDFEYVYDDFNDFSLSSPATKIRRLDAELQRIVEEAEEESAPIAFEQAATDQSFGINGRNLGRNGPVITPSVPENEERAIVHFKSMNTPFAQSPSNFSIIVSPQFTNGLKNPVLWGSQSCILRRAGDENADENSSGSSKGCLAVVPWVPSQLSSSQGDEVLGQADVLDMMEAEDMEGVTMDVGDNSVSAGQRTAIDAGVNERLHQWQQQHCMIPPPPHSTSTPIVWYR</sequence>
<dbReference type="PANTHER" id="PTHR35510">
    <property type="entry name" value="DBH-LIKE MONOOXYGENASE"/>
    <property type="match status" value="1"/>
</dbReference>
<gene>
    <name evidence="2" type="primary">LOC107778771</name>
</gene>